<gene>
    <name evidence="2" type="ORF">T310_8561</name>
</gene>
<dbReference type="GeneID" id="25320817"/>
<dbReference type="InterPro" id="IPR023214">
    <property type="entry name" value="HAD_sf"/>
</dbReference>
<dbReference type="SUPFAM" id="SSF56784">
    <property type="entry name" value="HAD-like"/>
    <property type="match status" value="1"/>
</dbReference>
<dbReference type="RefSeq" id="XP_013324116.1">
    <property type="nucleotide sequence ID" value="XM_013468662.1"/>
</dbReference>
<sequence length="166" mass="18451">LFTDDEVHALALSWHRLDPWPDSVEGLARLSQRFQTSTLSNGNVSLLLDLCKHGPLPLPFTHITSAEEFGAYKPAPAVYDGAARKLGLPPQDCALVAAHLADLKAAKARGFQTVYVERPQEEDYTDEQVAQARREGWVDVWVGLEEDGFREVARRLGIWQQPDSTG</sequence>
<dbReference type="Gene3D" id="3.40.50.1000">
    <property type="entry name" value="HAD superfamily/HAD-like"/>
    <property type="match status" value="1"/>
</dbReference>
<name>A0A0F4YH44_RASE3</name>
<dbReference type="OrthoDB" id="40579at2759"/>
<dbReference type="InterPro" id="IPR006439">
    <property type="entry name" value="HAD-SF_hydro_IA"/>
</dbReference>
<accession>A0A0F4YH44</accession>
<dbReference type="NCBIfam" id="TIGR01493">
    <property type="entry name" value="HAD-SF-IA-v2"/>
    <property type="match status" value="1"/>
</dbReference>
<dbReference type="InterPro" id="IPR051540">
    <property type="entry name" value="S-2-haloacid_dehalogenase"/>
</dbReference>
<dbReference type="AlphaFoldDB" id="A0A0F4YH44"/>
<proteinExistence type="predicted"/>
<evidence type="ECO:0000313" key="3">
    <source>
        <dbReference type="Proteomes" id="UP000053958"/>
    </source>
</evidence>
<dbReference type="GO" id="GO:0016791">
    <property type="term" value="F:phosphatase activity"/>
    <property type="evidence" value="ECO:0007669"/>
    <property type="project" value="UniProtKB-ARBA"/>
</dbReference>
<organism evidence="2 3">
    <name type="scientific">Rasamsonia emersonii (strain ATCC 16479 / CBS 393.64 / IMI 116815)</name>
    <dbReference type="NCBI Taxonomy" id="1408163"/>
    <lineage>
        <taxon>Eukaryota</taxon>
        <taxon>Fungi</taxon>
        <taxon>Dikarya</taxon>
        <taxon>Ascomycota</taxon>
        <taxon>Pezizomycotina</taxon>
        <taxon>Eurotiomycetes</taxon>
        <taxon>Eurotiomycetidae</taxon>
        <taxon>Eurotiales</taxon>
        <taxon>Trichocomaceae</taxon>
        <taxon>Rasamsonia</taxon>
    </lineage>
</organism>
<dbReference type="Pfam" id="PF00702">
    <property type="entry name" value="Hydrolase"/>
    <property type="match status" value="1"/>
</dbReference>
<dbReference type="InterPro" id="IPR036412">
    <property type="entry name" value="HAD-like_sf"/>
</dbReference>
<evidence type="ECO:0000313" key="2">
    <source>
        <dbReference type="EMBL" id="KKA17504.1"/>
    </source>
</evidence>
<keyword evidence="1" id="KW-0378">Hydrolase</keyword>
<dbReference type="EMBL" id="LASV01000641">
    <property type="protein sequence ID" value="KKA17504.1"/>
    <property type="molecule type" value="Genomic_DNA"/>
</dbReference>
<dbReference type="Proteomes" id="UP000053958">
    <property type="component" value="Unassembled WGS sequence"/>
</dbReference>
<protein>
    <recommendedName>
        <fullName evidence="4">Haloacid dehalogenase, type II</fullName>
    </recommendedName>
</protein>
<dbReference type="PRINTS" id="PR00413">
    <property type="entry name" value="HADHALOGNASE"/>
</dbReference>
<keyword evidence="3" id="KW-1185">Reference proteome</keyword>
<feature type="non-terminal residue" evidence="2">
    <location>
        <position position="1"/>
    </location>
</feature>
<comment type="caution">
    <text evidence="2">The sequence shown here is derived from an EMBL/GenBank/DDBJ whole genome shotgun (WGS) entry which is preliminary data.</text>
</comment>
<evidence type="ECO:0000256" key="1">
    <source>
        <dbReference type="ARBA" id="ARBA00022801"/>
    </source>
</evidence>
<reference evidence="2 3" key="1">
    <citation type="submission" date="2015-04" db="EMBL/GenBank/DDBJ databases">
        <authorList>
            <person name="Heijne W.H."/>
            <person name="Fedorova N.D."/>
            <person name="Nierman W.C."/>
            <person name="Vollebregt A.W."/>
            <person name="Zhao Z."/>
            <person name="Wu L."/>
            <person name="Kumar M."/>
            <person name="Stam H."/>
            <person name="van den Berg M.A."/>
            <person name="Pel H.J."/>
        </authorList>
    </citation>
    <scope>NUCLEOTIDE SEQUENCE [LARGE SCALE GENOMIC DNA]</scope>
    <source>
        <strain evidence="2 3">CBS 393.64</strain>
    </source>
</reference>
<evidence type="ECO:0008006" key="4">
    <source>
        <dbReference type="Google" id="ProtNLM"/>
    </source>
</evidence>
<dbReference type="STRING" id="1408163.A0A0F4YH44"/>
<dbReference type="PANTHER" id="PTHR43316:SF3">
    <property type="entry name" value="HALOACID DEHALOGENASE, TYPE II (AFU_ORTHOLOGUE AFUA_2G07750)-RELATED"/>
    <property type="match status" value="1"/>
</dbReference>
<dbReference type="PANTHER" id="PTHR43316">
    <property type="entry name" value="HYDROLASE, HALOACID DELAHOGENASE-RELATED"/>
    <property type="match status" value="1"/>
</dbReference>